<keyword evidence="1" id="KW-0812">Transmembrane</keyword>
<reference evidence="2" key="1">
    <citation type="journal article" date="2014" name="Front. Microbiol.">
        <title>High frequency of phylogenetically diverse reductive dehalogenase-homologous genes in deep subseafloor sedimentary metagenomes.</title>
        <authorList>
            <person name="Kawai M."/>
            <person name="Futagami T."/>
            <person name="Toyoda A."/>
            <person name="Takaki Y."/>
            <person name="Nishi S."/>
            <person name="Hori S."/>
            <person name="Arai W."/>
            <person name="Tsubouchi T."/>
            <person name="Morono Y."/>
            <person name="Uchiyama I."/>
            <person name="Ito T."/>
            <person name="Fujiyama A."/>
            <person name="Inagaki F."/>
            <person name="Takami H."/>
        </authorList>
    </citation>
    <scope>NUCLEOTIDE SEQUENCE</scope>
    <source>
        <strain evidence="2">Expedition CK06-06</strain>
    </source>
</reference>
<keyword evidence="1" id="KW-1133">Transmembrane helix</keyword>
<protein>
    <submittedName>
        <fullName evidence="2">Uncharacterized protein</fullName>
    </submittedName>
</protein>
<organism evidence="2">
    <name type="scientific">marine sediment metagenome</name>
    <dbReference type="NCBI Taxonomy" id="412755"/>
    <lineage>
        <taxon>unclassified sequences</taxon>
        <taxon>metagenomes</taxon>
        <taxon>ecological metagenomes</taxon>
    </lineage>
</organism>
<sequence length="55" mass="6066">MANKEREITLLNATPGLPNFTFLAKNIDVGIFIALPITAVYNCNLSLLIPLMKYA</sequence>
<dbReference type="AlphaFoldDB" id="X1BY67"/>
<comment type="caution">
    <text evidence="2">The sequence shown here is derived from an EMBL/GenBank/DDBJ whole genome shotgun (WGS) entry which is preliminary data.</text>
</comment>
<keyword evidence="1" id="KW-0472">Membrane</keyword>
<evidence type="ECO:0000256" key="1">
    <source>
        <dbReference type="SAM" id="Phobius"/>
    </source>
</evidence>
<proteinExistence type="predicted"/>
<evidence type="ECO:0000313" key="2">
    <source>
        <dbReference type="EMBL" id="GAG77091.1"/>
    </source>
</evidence>
<accession>X1BY67</accession>
<feature type="transmembrane region" description="Helical" evidence="1">
    <location>
        <begin position="29"/>
        <end position="51"/>
    </location>
</feature>
<name>X1BY67_9ZZZZ</name>
<dbReference type="EMBL" id="BART01012113">
    <property type="protein sequence ID" value="GAG77091.1"/>
    <property type="molecule type" value="Genomic_DNA"/>
</dbReference>
<gene>
    <name evidence="2" type="ORF">S01H4_25455</name>
</gene>